<feature type="region of interest" description="Disordered" evidence="5">
    <location>
        <begin position="318"/>
        <end position="379"/>
    </location>
</feature>
<evidence type="ECO:0000313" key="7">
    <source>
        <dbReference type="Proteomes" id="UP001075354"/>
    </source>
</evidence>
<feature type="region of interest" description="Disordered" evidence="5">
    <location>
        <begin position="663"/>
        <end position="688"/>
    </location>
</feature>
<organism evidence="6 7">
    <name type="scientific">Megalurothrips usitatus</name>
    <name type="common">bean blossom thrips</name>
    <dbReference type="NCBI Taxonomy" id="439358"/>
    <lineage>
        <taxon>Eukaryota</taxon>
        <taxon>Metazoa</taxon>
        <taxon>Ecdysozoa</taxon>
        <taxon>Arthropoda</taxon>
        <taxon>Hexapoda</taxon>
        <taxon>Insecta</taxon>
        <taxon>Pterygota</taxon>
        <taxon>Neoptera</taxon>
        <taxon>Paraneoptera</taxon>
        <taxon>Thysanoptera</taxon>
        <taxon>Terebrantia</taxon>
        <taxon>Thripoidea</taxon>
        <taxon>Thripidae</taxon>
        <taxon>Megalurothrips</taxon>
    </lineage>
</organism>
<evidence type="ECO:0000256" key="5">
    <source>
        <dbReference type="SAM" id="MobiDB-lite"/>
    </source>
</evidence>
<comment type="caution">
    <text evidence="6">The sequence shown here is derived from an EMBL/GenBank/DDBJ whole genome shotgun (WGS) entry which is preliminary data.</text>
</comment>
<keyword evidence="7" id="KW-1185">Reference proteome</keyword>
<proteinExistence type="inferred from homology"/>
<evidence type="ECO:0000256" key="4">
    <source>
        <dbReference type="SAM" id="Coils"/>
    </source>
</evidence>
<feature type="region of interest" description="Disordered" evidence="5">
    <location>
        <begin position="423"/>
        <end position="443"/>
    </location>
</feature>
<feature type="region of interest" description="Disordered" evidence="5">
    <location>
        <begin position="209"/>
        <end position="298"/>
    </location>
</feature>
<feature type="compositionally biased region" description="Acidic residues" evidence="5">
    <location>
        <begin position="175"/>
        <end position="187"/>
    </location>
</feature>
<dbReference type="CDD" id="cd22790">
    <property type="entry name" value="OTU_OTUL-like"/>
    <property type="match status" value="1"/>
</dbReference>
<name>A0AAV7XZT8_9NEOP</name>
<feature type="compositionally biased region" description="Basic and acidic residues" evidence="5">
    <location>
        <begin position="715"/>
        <end position="724"/>
    </location>
</feature>
<feature type="coiled-coil region" evidence="4">
    <location>
        <begin position="497"/>
        <end position="524"/>
    </location>
</feature>
<dbReference type="GO" id="GO:0005737">
    <property type="term" value="C:cytoplasm"/>
    <property type="evidence" value="ECO:0007669"/>
    <property type="project" value="UniProtKB-SubCell"/>
</dbReference>
<dbReference type="PANTHER" id="PTHR33662">
    <property type="entry name" value="OTU DEUBIQUITINASE WITH LINEAR LINKAGE-SPECIFICITY A-RELATED"/>
    <property type="match status" value="1"/>
</dbReference>
<dbReference type="Proteomes" id="UP001075354">
    <property type="component" value="Chromosome 2"/>
</dbReference>
<dbReference type="PANTHER" id="PTHR33662:SF3">
    <property type="entry name" value="FIBROUS SHEATH CABYR-BINDING PROTEIN-LIKE-RELATED"/>
    <property type="match status" value="1"/>
</dbReference>
<gene>
    <name evidence="6" type="ORF">ONE63_005573</name>
</gene>
<dbReference type="PRINTS" id="PR02055">
    <property type="entry name" value="PROTEINF105"/>
</dbReference>
<evidence type="ECO:0008006" key="8">
    <source>
        <dbReference type="Google" id="ProtNLM"/>
    </source>
</evidence>
<comment type="similarity">
    <text evidence="2">Belongs to the peptidase C65 family. Otulin subfamily.</text>
</comment>
<feature type="compositionally biased region" description="Low complexity" evidence="5">
    <location>
        <begin position="322"/>
        <end position="341"/>
    </location>
</feature>
<feature type="region of interest" description="Disordered" evidence="5">
    <location>
        <begin position="704"/>
        <end position="775"/>
    </location>
</feature>
<dbReference type="Pfam" id="PF16218">
    <property type="entry name" value="Peptidase_C101"/>
    <property type="match status" value="1"/>
</dbReference>
<keyword evidence="3" id="KW-0963">Cytoplasm</keyword>
<evidence type="ECO:0000256" key="2">
    <source>
        <dbReference type="ARBA" id="ARBA00010267"/>
    </source>
</evidence>
<accession>A0AAV7XZT8</accession>
<reference evidence="6" key="1">
    <citation type="submission" date="2022-12" db="EMBL/GenBank/DDBJ databases">
        <title>Chromosome-level genome assembly of the bean flower thrips Megalurothrips usitatus.</title>
        <authorList>
            <person name="Ma L."/>
            <person name="Liu Q."/>
            <person name="Li H."/>
            <person name="Cai W."/>
        </authorList>
    </citation>
    <scope>NUCLEOTIDE SEQUENCE</scope>
    <source>
        <strain evidence="6">Cailab_2022a</strain>
    </source>
</reference>
<keyword evidence="4" id="KW-0175">Coiled coil</keyword>
<comment type="subcellular location">
    <subcellularLocation>
        <location evidence="1">Cytoplasm</location>
    </subcellularLocation>
</comment>
<protein>
    <recommendedName>
        <fullName evidence="8">OTU domain-containing protein</fullName>
    </recommendedName>
</protein>
<sequence length="1082" mass="116322">MADSWAVEWRPAGSRSTALVRPHPSHGAYKQVEMVSFGVDPQWGGLLFSLCSRHEDAGAVLGAGGGIVFPNVLADPLAASSALPGAGGDLVNVLGSGCLDLSVVSVSSVWAIIVETAKATGMVVLLGVGSLLFYRVFHSIRSRIHGLKAGPADAVGRRVSAGRRSQPRSLTSSGEDSDGEESGDEADAAAAVRGFETLAEDVEITGMYFGPGAESSMDGSTTSLPLPSRGPACRAADQQHAGHPGKAAAMRRARRLSRRWDSMDDEARDADVSEGSRSPRTPPEERVSGAWRGGGGAAVWRGSMQGASLYRRAWRTATARGSSNNSTPCSTRSTSSSASMSPEYPPHRAGGNNSRHHRQEALAMSLSREDSLDPFDGADPREGVVRRGLRGLCREDSVDSLARRFMARDESFESLFACQQATSSGRRRSLSRNPSTDSLAVRRLPRNESLDSLGFPRHGLGLARGSSFDSTCSEMSLDVSLIAELEAKAEGLGAEGGAATLEQLEQLQREIDQLKSNCLSLDEEFETVRCNRNLPGMSSLLEVKGEHRTGAGLNAEDDQEVLAERARARACFAGLYSLTRITSSPSLDLDQDLSDWERERGQQTAVRGAVLPPTVAEEPLTSLEWDEEDMSMSYPGLDPALEDSCVANDMVLGACAANISPARNTERGSKNRKRSLETSCPSLRDSDSMLTSSMATFELDVDSEVGDPAAPIPDLPEHEQDHEQGQQADMTSARDRGSLHLPLNEASSKQQEHQEPAPAQSPLSPDRALTHSSSSSGVSVLSRSLSGLSDAWCSSAAMTPATPVSSTPSSIGQRINIQEYILKEWQGDTKKAQTVIKGYSEIPSLLGLNAIRVVRGDNYCAVRGTIFQALVRGLPLPSGYHAASRCSQLLANPSGHWLRSWNFAGRLPYAGDNVENGIRDCLLSIDSTVERLQSASDRESSLANMLNNDPWLDARLCEAAKLLMLVGALELKVAADQGQPLPLFAELLFARDTSSTPCDLMNNHLKHVGDTGGLEQVEMFLLGYSLGIRIRVVRPSAYGSQDYVCSYPDFQDISVDISKEVDNRRLIDLLAEDDRHYNVLLA</sequence>
<dbReference type="EMBL" id="JAPTSV010000002">
    <property type="protein sequence ID" value="KAJ1530711.1"/>
    <property type="molecule type" value="Genomic_DNA"/>
</dbReference>
<evidence type="ECO:0000313" key="6">
    <source>
        <dbReference type="EMBL" id="KAJ1530711.1"/>
    </source>
</evidence>
<evidence type="ECO:0000256" key="1">
    <source>
        <dbReference type="ARBA" id="ARBA00004496"/>
    </source>
</evidence>
<dbReference type="GO" id="GO:0004843">
    <property type="term" value="F:cysteine-type deubiquitinase activity"/>
    <property type="evidence" value="ECO:0007669"/>
    <property type="project" value="TreeGrafter"/>
</dbReference>
<feature type="region of interest" description="Disordered" evidence="5">
    <location>
        <begin position="155"/>
        <end position="188"/>
    </location>
</feature>
<dbReference type="AlphaFoldDB" id="A0AAV7XZT8"/>
<evidence type="ECO:0000256" key="3">
    <source>
        <dbReference type="ARBA" id="ARBA00022490"/>
    </source>
</evidence>
<dbReference type="GO" id="GO:1990108">
    <property type="term" value="P:protein linear deubiquitination"/>
    <property type="evidence" value="ECO:0007669"/>
    <property type="project" value="TreeGrafter"/>
</dbReference>
<dbReference type="InterPro" id="IPR023235">
    <property type="entry name" value="FAM105"/>
</dbReference>